<sequence length="71" mass="7679">MLFDETTGLALMSLMSKLLTIETLEARSDHKGFPSSYLNAINSPLLKGAIIVFSNATGEAVYILFLVSTIV</sequence>
<name>A0A382GE27_9ZZZZ</name>
<evidence type="ECO:0000313" key="1">
    <source>
        <dbReference type="EMBL" id="SVB73438.1"/>
    </source>
</evidence>
<organism evidence="1">
    <name type="scientific">marine metagenome</name>
    <dbReference type="NCBI Taxonomy" id="408172"/>
    <lineage>
        <taxon>unclassified sequences</taxon>
        <taxon>metagenomes</taxon>
        <taxon>ecological metagenomes</taxon>
    </lineage>
</organism>
<accession>A0A382GE27</accession>
<dbReference type="EMBL" id="UINC01055023">
    <property type="protein sequence ID" value="SVB73438.1"/>
    <property type="molecule type" value="Genomic_DNA"/>
</dbReference>
<reference evidence="1" key="1">
    <citation type="submission" date="2018-05" db="EMBL/GenBank/DDBJ databases">
        <authorList>
            <person name="Lanie J.A."/>
            <person name="Ng W.-L."/>
            <person name="Kazmierczak K.M."/>
            <person name="Andrzejewski T.M."/>
            <person name="Davidsen T.M."/>
            <person name="Wayne K.J."/>
            <person name="Tettelin H."/>
            <person name="Glass J.I."/>
            <person name="Rusch D."/>
            <person name="Podicherti R."/>
            <person name="Tsui H.-C.T."/>
            <person name="Winkler M.E."/>
        </authorList>
    </citation>
    <scope>NUCLEOTIDE SEQUENCE</scope>
</reference>
<proteinExistence type="predicted"/>
<dbReference type="AlphaFoldDB" id="A0A382GE27"/>
<gene>
    <name evidence="1" type="ORF">METZ01_LOCUS226292</name>
</gene>
<protein>
    <submittedName>
        <fullName evidence="1">Uncharacterized protein</fullName>
    </submittedName>
</protein>